<dbReference type="EMBL" id="JASVDS010000001">
    <property type="protein sequence ID" value="MDL5030948.1"/>
    <property type="molecule type" value="Genomic_DNA"/>
</dbReference>
<dbReference type="SUPFAM" id="SSF51556">
    <property type="entry name" value="Metallo-dependent hydrolases"/>
    <property type="match status" value="1"/>
</dbReference>
<dbReference type="InterPro" id="IPR032466">
    <property type="entry name" value="Metal_Hydrolase"/>
</dbReference>
<gene>
    <name evidence="1" type="ORF">QRD43_03435</name>
</gene>
<dbReference type="PANTHER" id="PTHR11409:SF43">
    <property type="entry name" value="ADENOSINE DEAMINASE"/>
    <property type="match status" value="1"/>
</dbReference>
<evidence type="ECO:0000313" key="1">
    <source>
        <dbReference type="EMBL" id="MDL5030948.1"/>
    </source>
</evidence>
<keyword evidence="2" id="KW-1185">Reference proteome</keyword>
<organism evidence="1 2">
    <name type="scientific">Roseateles subflavus</name>
    <dbReference type="NCBI Taxonomy" id="3053353"/>
    <lineage>
        <taxon>Bacteria</taxon>
        <taxon>Pseudomonadati</taxon>
        <taxon>Pseudomonadota</taxon>
        <taxon>Betaproteobacteria</taxon>
        <taxon>Burkholderiales</taxon>
        <taxon>Sphaerotilaceae</taxon>
        <taxon>Roseateles</taxon>
    </lineage>
</organism>
<name>A0ABT7LDL1_9BURK</name>
<comment type="caution">
    <text evidence="1">The sequence shown here is derived from an EMBL/GenBank/DDBJ whole genome shotgun (WGS) entry which is preliminary data.</text>
</comment>
<dbReference type="RefSeq" id="WP_285981069.1">
    <property type="nucleotide sequence ID" value="NZ_JASVDS010000001.1"/>
</dbReference>
<dbReference type="Proteomes" id="UP001238603">
    <property type="component" value="Unassembled WGS sequence"/>
</dbReference>
<dbReference type="InterPro" id="IPR006330">
    <property type="entry name" value="Ado/ade_deaminase"/>
</dbReference>
<evidence type="ECO:0008006" key="3">
    <source>
        <dbReference type="Google" id="ProtNLM"/>
    </source>
</evidence>
<proteinExistence type="predicted"/>
<evidence type="ECO:0000313" key="2">
    <source>
        <dbReference type="Proteomes" id="UP001238603"/>
    </source>
</evidence>
<reference evidence="1 2" key="1">
    <citation type="submission" date="2023-06" db="EMBL/GenBank/DDBJ databases">
        <title>Pelomonas sp. APW6 16S ribosomal RNA gene genome sequencing and assembly.</title>
        <authorList>
            <person name="Woo H."/>
        </authorList>
    </citation>
    <scope>NUCLEOTIDE SEQUENCE [LARGE SCALE GENOMIC DNA]</scope>
    <source>
        <strain evidence="1 2">APW6</strain>
    </source>
</reference>
<accession>A0ABT7LDL1</accession>
<sequence>MLRRSIPERALGALFGGDLAATVLRRHLAGLLRPDQCQLKMAALRRDLSVAIQQDIDHRTGGVLRLNETSPAVQSLCDEALLHAPDIPTLDAAFDAVLQFTPDGAVEFKDVRVQQYAQTLAELDPTVLVAWRLVCRSEAKGNGKQASLETAVDRLRPLFVGPHFDGQPFAENHVHLAGVTGSELVLAHVVLGQTIPQAKSEHKDVLRRVRRIRRVLSSLATDLWPANGDVDKELIKRWVAQVLPAIPDGDKEAVPDSHVDWGTLARGLSSNGNGQAQVCSNWLVWKLGDTASRDQYQAAWIWLFIALWRTYRSDKMNVTARAVILLVISDIMVLRRRLLMDGNGLRRFTTQCFESPVRDVAKQRARWEESSSEETARRIFARRGDKAAIKVRLDSLGKAWLPALACNANKVIRMHECDSALSHEQSRNYWHLCAHFNRVKEEQPRRQLWELAKTLRDDLHSYQAWPITRPAGHDGNGLEPEFEVFPSQIIRGLDVVGDETRWPIERFAPMLRWLRSPEAAPGIPRKLPEGPGQRPEPQLHLSIHAGEDYAHPLSGLRHVDETVDFCEMGAGDRLGHALALGIPPDEWLRRHGDVTLPLDEHVDNLIWAWRRAVDLGDPEASNLDEARCVLPRLKKRIERLLPHVSWYPPAGGDAPLTEKHLQHLHEAWALRKNCPYKVLQQAGNIVVEDTDLAIGAPDWLRLRAALDGATTDTAEGLYVLRANHEANPFLAEKKPAWRVCVAAPRHGHVTRRQHELENLSTEAITAEAEMPIPCLHDHDDADDLRFMLALQDACLERYAQLGLAIEANPSSNVYIGQLQTHSDHPIYRWNPPDAADLNKGRCFNLFGLRSKPMPVTINTDDPGMIPTTLRLEHHLIHEGAIDRGYSEQKAAAWIEKLRQFGLDLFDAAHK</sequence>
<dbReference type="PANTHER" id="PTHR11409">
    <property type="entry name" value="ADENOSINE DEAMINASE"/>
    <property type="match status" value="1"/>
</dbReference>
<protein>
    <recommendedName>
        <fullName evidence="3">Adenosine deaminase</fullName>
    </recommendedName>
</protein>
<dbReference type="Gene3D" id="3.20.20.140">
    <property type="entry name" value="Metal-dependent hydrolases"/>
    <property type="match status" value="2"/>
</dbReference>